<dbReference type="SUPFAM" id="SSF51430">
    <property type="entry name" value="NAD(P)-linked oxidoreductase"/>
    <property type="match status" value="2"/>
</dbReference>
<dbReference type="Pfam" id="PF00248">
    <property type="entry name" value="Aldo_ket_red"/>
    <property type="match status" value="2"/>
</dbReference>
<evidence type="ECO:0000313" key="2">
    <source>
        <dbReference type="EMBL" id="CAH3032438.1"/>
    </source>
</evidence>
<dbReference type="InterPro" id="IPR036812">
    <property type="entry name" value="NAD(P)_OxRdtase_dom_sf"/>
</dbReference>
<dbReference type="InterPro" id="IPR023210">
    <property type="entry name" value="NADP_OxRdtase_dom"/>
</dbReference>
<dbReference type="PROSITE" id="PS00062">
    <property type="entry name" value="ALDOKETO_REDUCTASE_2"/>
    <property type="match status" value="2"/>
</dbReference>
<dbReference type="PANTHER" id="PTHR11732">
    <property type="entry name" value="ALDO/KETO REDUCTASE"/>
    <property type="match status" value="1"/>
</dbReference>
<dbReference type="PROSITE" id="PS00798">
    <property type="entry name" value="ALDOKETO_REDUCTASE_1"/>
    <property type="match status" value="1"/>
</dbReference>
<organism evidence="2 3">
    <name type="scientific">Porites lobata</name>
    <dbReference type="NCBI Taxonomy" id="104759"/>
    <lineage>
        <taxon>Eukaryota</taxon>
        <taxon>Metazoa</taxon>
        <taxon>Cnidaria</taxon>
        <taxon>Anthozoa</taxon>
        <taxon>Hexacorallia</taxon>
        <taxon>Scleractinia</taxon>
        <taxon>Fungiina</taxon>
        <taxon>Poritidae</taxon>
        <taxon>Porites</taxon>
    </lineage>
</organism>
<dbReference type="InterPro" id="IPR020471">
    <property type="entry name" value="AKR"/>
</dbReference>
<feature type="domain" description="NADP-dependent oxidoreductase" evidence="1">
    <location>
        <begin position="356"/>
        <end position="630"/>
    </location>
</feature>
<proteinExistence type="predicted"/>
<comment type="caution">
    <text evidence="2">The sequence shown here is derived from an EMBL/GenBank/DDBJ whole genome shotgun (WGS) entry which is preliminary data.</text>
</comment>
<dbReference type="InterPro" id="IPR018170">
    <property type="entry name" value="Aldo/ket_reductase_CS"/>
</dbReference>
<dbReference type="PRINTS" id="PR00069">
    <property type="entry name" value="ALDKETRDTASE"/>
</dbReference>
<sequence>FLQASLSVKLHHGALMPLIALGTWKSKKGEVGKAVKLALQYGYKHIDCAHVYQNEDEIGDTLTEVFKEGKVQRQDVFITSKLWCNSHAPEDVLTACQTTLKNLQLDYLDLYLIHIPLAFKKDVSFPHCVADGVIGYSPERIAQTWQAMEKLVEQGLCKAIGISNFTIKKTNTLLETAKIIPACNQVELHPYLPQPQLLEFSTSKGIVVTAYSPLGSPDRPFANKDEPIVLNNPLLKKIADKHKTTIALVALAWGIKRGTPVLPKAVSENHIKENLEALNVKLDDDDMKAIENIGIRHRYLTQTWMFKPEEVPENYWDGEDPMYIDFIQSYIALFKPAVITMASPVKLNNGAFMPSIALGTWKSKKGEVGKAVKLALHYGYRHIDCAEAYRNEDEIGDTLTDVFKEGKIKREDVFITSKLWSNSHAPEDVLPACQTTLKNLQLDYLDLYLIHLPIAFRKDVRYPHSKAEGTIGYSPEGIAQTWQAMEKLVEQGLCKAIGISNFTIKKTITLLETAKIIPACNQVELHPYLHQPELLEFSTSKGIVVTAYSPLGSPDRPFVDKDAPVVLDNPLLQKIADKQKTTIALVALAWGIKRGTPVLPKAVSENHIKENLEALNVKLDDDDMKAIENIGIRHRYFTMRWMYKPEEVPDNYWDGEE</sequence>
<accession>A0ABN8MSU9</accession>
<dbReference type="Gene3D" id="3.20.20.100">
    <property type="entry name" value="NADP-dependent oxidoreductase domain"/>
    <property type="match status" value="2"/>
</dbReference>
<evidence type="ECO:0000259" key="1">
    <source>
        <dbReference type="Pfam" id="PF00248"/>
    </source>
</evidence>
<dbReference type="Proteomes" id="UP001159405">
    <property type="component" value="Unassembled WGS sequence"/>
</dbReference>
<reference evidence="2 3" key="1">
    <citation type="submission" date="2022-05" db="EMBL/GenBank/DDBJ databases">
        <authorList>
            <consortium name="Genoscope - CEA"/>
            <person name="William W."/>
        </authorList>
    </citation>
    <scope>NUCLEOTIDE SEQUENCE [LARGE SCALE GENOMIC DNA]</scope>
</reference>
<name>A0ABN8MSU9_9CNID</name>
<protein>
    <recommendedName>
        <fullName evidence="1">NADP-dependent oxidoreductase domain-containing protein</fullName>
    </recommendedName>
</protein>
<feature type="domain" description="NADP-dependent oxidoreductase" evidence="1">
    <location>
        <begin position="19"/>
        <end position="293"/>
    </location>
</feature>
<keyword evidence="3" id="KW-1185">Reference proteome</keyword>
<feature type="non-terminal residue" evidence="2">
    <location>
        <position position="1"/>
    </location>
</feature>
<evidence type="ECO:0000313" key="3">
    <source>
        <dbReference type="Proteomes" id="UP001159405"/>
    </source>
</evidence>
<gene>
    <name evidence="2" type="ORF">PLOB_00000505</name>
</gene>
<dbReference type="EMBL" id="CALNXK010000001">
    <property type="protein sequence ID" value="CAH3032438.1"/>
    <property type="molecule type" value="Genomic_DNA"/>
</dbReference>